<organism evidence="2 3">
    <name type="scientific">Colletotrichum salicis</name>
    <dbReference type="NCBI Taxonomy" id="1209931"/>
    <lineage>
        <taxon>Eukaryota</taxon>
        <taxon>Fungi</taxon>
        <taxon>Dikarya</taxon>
        <taxon>Ascomycota</taxon>
        <taxon>Pezizomycotina</taxon>
        <taxon>Sordariomycetes</taxon>
        <taxon>Hypocreomycetidae</taxon>
        <taxon>Glomerellales</taxon>
        <taxon>Glomerellaceae</taxon>
        <taxon>Colletotrichum</taxon>
        <taxon>Colletotrichum acutatum species complex</taxon>
    </lineage>
</organism>
<comment type="caution">
    <text evidence="2">The sequence shown here is derived from an EMBL/GenBank/DDBJ whole genome shotgun (WGS) entry which is preliminary data.</text>
</comment>
<dbReference type="AlphaFoldDB" id="A0A135V1E8"/>
<gene>
    <name evidence="2" type="ORF">CSAL01_13320</name>
</gene>
<feature type="compositionally biased region" description="Basic residues" evidence="1">
    <location>
        <begin position="75"/>
        <end position="84"/>
    </location>
</feature>
<dbReference type="Proteomes" id="UP000070121">
    <property type="component" value="Unassembled WGS sequence"/>
</dbReference>
<keyword evidence="3" id="KW-1185">Reference proteome</keyword>
<proteinExistence type="predicted"/>
<accession>A0A135V1E8</accession>
<evidence type="ECO:0000313" key="2">
    <source>
        <dbReference type="EMBL" id="KXH66493.1"/>
    </source>
</evidence>
<reference evidence="2 3" key="1">
    <citation type="submission" date="2014-02" db="EMBL/GenBank/DDBJ databases">
        <title>The genome sequence of Colletotrichum salicis CBS 607.94.</title>
        <authorList>
            <person name="Baroncelli R."/>
            <person name="Thon M.R."/>
        </authorList>
    </citation>
    <scope>NUCLEOTIDE SEQUENCE [LARGE SCALE GENOMIC DNA]</scope>
    <source>
        <strain evidence="2 3">CBS 607.94</strain>
    </source>
</reference>
<sequence length="84" mass="9327">MFGSSAYSRNVATINSWRTAGLRGRAYCYGQLVKMAAREAVSKLAEAAIRKLDDLLKSSGPEDTQLGAHDDYRSQKQHQVVRPK</sequence>
<evidence type="ECO:0000256" key="1">
    <source>
        <dbReference type="SAM" id="MobiDB-lite"/>
    </source>
</evidence>
<evidence type="ECO:0000313" key="3">
    <source>
        <dbReference type="Proteomes" id="UP000070121"/>
    </source>
</evidence>
<feature type="region of interest" description="Disordered" evidence="1">
    <location>
        <begin position="57"/>
        <end position="84"/>
    </location>
</feature>
<dbReference type="EMBL" id="JFFI01000673">
    <property type="protein sequence ID" value="KXH66493.1"/>
    <property type="molecule type" value="Genomic_DNA"/>
</dbReference>
<name>A0A135V1E8_9PEZI</name>
<protein>
    <submittedName>
        <fullName evidence="2">Uncharacterized protein</fullName>
    </submittedName>
</protein>